<dbReference type="UniPathway" id="UPA00253">
    <property type="reaction ID" value="UER00328"/>
</dbReference>
<sequence length="503" mass="56826">MAASAQKIAIVGAGPVGSLAALYAAERGYQVELYELRPDLRNPGTIPLNFTRSINLAVSERGINALRNVGHATILQHVMSHTVAMRGRMIHGRLPNGELYEQSQDYDIQGRSIYAIDRSDLNKRLLDTLDSLPNVKLLFNHKLTGADFRNRKAWFEVRDQKNPANGRPREIEIDFDLMIGADGAHSAVRYHLMKFTRMDYQQEYIDTLWCEFNLAPRQVATTSQNPSDKFLISPNHLHIWPGKEFMFIAIPSEDGSFTCTLFMPSKEFAYLESDPSSLPAFFDQHFPGVTSLIPGKELVESFTTNPHLPLISVKCRPYHYGASGVVIGDAAHAMVPFYGQGMNAGMEDVRILFSILDKHAGLNERNSPVGDDENPAVGARLQALAEYSSVRAADAYAINDLALQNYVEMRASVLSYRYRLRKFLEESVSVYFPSLGWQTKYARVSFSNEGYSEIVRRSDHQGRMLVRCFLSLVASPFIGTLAYWGYRHRKCFRGIFKALFQRR</sequence>
<keyword evidence="7 11" id="KW-0560">Oxidoreductase</keyword>
<dbReference type="SUPFAM" id="SSF51905">
    <property type="entry name" value="FAD/NAD(P)-binding domain"/>
    <property type="match status" value="1"/>
</dbReference>
<comment type="pathway">
    <text evidence="11">Cofactor biosynthesis; NAD(+) biosynthesis; quinolinate from L-kynurenine: step 1/3.</text>
</comment>
<dbReference type="HAMAP" id="MF_01971">
    <property type="entry name" value="Kynurenine_monooxygenase"/>
    <property type="match status" value="1"/>
</dbReference>
<evidence type="ECO:0000256" key="1">
    <source>
        <dbReference type="ARBA" id="ARBA00001974"/>
    </source>
</evidence>
<evidence type="ECO:0000256" key="6">
    <source>
        <dbReference type="ARBA" id="ARBA00022857"/>
    </source>
</evidence>
<accession>A0A0B7JYD5</accession>
<evidence type="ECO:0000313" key="14">
    <source>
        <dbReference type="EMBL" id="CEO50004.1"/>
    </source>
</evidence>
<protein>
    <recommendedName>
        <fullName evidence="11">Kynurenine 3-monooxygenase</fullName>
        <ecNumber evidence="11">1.14.13.9</ecNumber>
    </recommendedName>
    <alternativeName>
        <fullName evidence="11">Biosynthesis of nicotinic acid protein 4</fullName>
    </alternativeName>
    <alternativeName>
        <fullName evidence="11">Kynurenine 3-hydroxylase</fullName>
    </alternativeName>
</protein>
<dbReference type="InterPro" id="IPR027545">
    <property type="entry name" value="Kynurenine_monooxygenase"/>
</dbReference>
<keyword evidence="11 12" id="KW-0472">Membrane</keyword>
<dbReference type="GO" id="GO:0019805">
    <property type="term" value="P:quinolinate biosynthetic process"/>
    <property type="evidence" value="ECO:0007669"/>
    <property type="project" value="UniProtKB-UniRule"/>
</dbReference>
<keyword evidence="9 11" id="KW-0496">Mitochondrion</keyword>
<dbReference type="PANTHER" id="PTHR46028">
    <property type="entry name" value="KYNURENINE 3-MONOOXYGENASE"/>
    <property type="match status" value="1"/>
</dbReference>
<dbReference type="GO" id="GO:0071949">
    <property type="term" value="F:FAD binding"/>
    <property type="evidence" value="ECO:0007669"/>
    <property type="project" value="InterPro"/>
</dbReference>
<dbReference type="InterPro" id="IPR036188">
    <property type="entry name" value="FAD/NAD-bd_sf"/>
</dbReference>
<dbReference type="GO" id="GO:0043420">
    <property type="term" value="P:anthranilate metabolic process"/>
    <property type="evidence" value="ECO:0007669"/>
    <property type="project" value="UniProtKB-UniRule"/>
</dbReference>
<comment type="function">
    <text evidence="11">Catalyzes the hydroxylation of L-kynurenine (L-Kyn) to form 3-hydroxy-L-kynurenine (L-3OHKyn). Required for synthesis of quinolinic acid.</text>
</comment>
<dbReference type="FunFam" id="3.50.50.60:FF:000129">
    <property type="entry name" value="Kynurenine 3-monooxygenase"/>
    <property type="match status" value="1"/>
</dbReference>
<dbReference type="GO" id="GO:0034354">
    <property type="term" value="P:'de novo' NAD+ biosynthetic process from L-tryptophan"/>
    <property type="evidence" value="ECO:0007669"/>
    <property type="project" value="UniProtKB-UniRule"/>
</dbReference>
<comment type="subcellular location">
    <subcellularLocation>
        <location evidence="11">Mitochondrion outer membrane</location>
    </subcellularLocation>
</comment>
<dbReference type="PANTHER" id="PTHR46028:SF2">
    <property type="entry name" value="KYNURENINE 3-MONOOXYGENASE"/>
    <property type="match status" value="1"/>
</dbReference>
<keyword evidence="2 11" id="KW-0285">Flavoprotein</keyword>
<keyword evidence="4 11" id="KW-1000">Mitochondrion outer membrane</keyword>
<evidence type="ECO:0000256" key="11">
    <source>
        <dbReference type="HAMAP-Rule" id="MF_03018"/>
    </source>
</evidence>
<keyword evidence="8 11" id="KW-0503">Monooxygenase</keyword>
<keyword evidence="12" id="KW-1133">Transmembrane helix</keyword>
<dbReference type="EC" id="1.14.13.9" evidence="11"/>
<dbReference type="PRINTS" id="PR00420">
    <property type="entry name" value="RNGMNOXGNASE"/>
</dbReference>
<evidence type="ECO:0000256" key="3">
    <source>
        <dbReference type="ARBA" id="ARBA00022642"/>
    </source>
</evidence>
<dbReference type="GO" id="GO:0006569">
    <property type="term" value="P:L-tryptophan catabolic process"/>
    <property type="evidence" value="ECO:0007669"/>
    <property type="project" value="UniProtKB-UniRule"/>
</dbReference>
<dbReference type="Gene3D" id="3.50.50.60">
    <property type="entry name" value="FAD/NAD(P)-binding domain"/>
    <property type="match status" value="1"/>
</dbReference>
<evidence type="ECO:0000256" key="2">
    <source>
        <dbReference type="ARBA" id="ARBA00022630"/>
    </source>
</evidence>
<dbReference type="AlphaFoldDB" id="A0A0B7JYD5"/>
<comment type="catalytic activity">
    <reaction evidence="10 11">
        <text>L-kynurenine + NADPH + O2 + H(+) = 3-hydroxy-L-kynurenine + NADP(+) + H2O</text>
        <dbReference type="Rhea" id="RHEA:20545"/>
        <dbReference type="ChEBI" id="CHEBI:15377"/>
        <dbReference type="ChEBI" id="CHEBI:15378"/>
        <dbReference type="ChEBI" id="CHEBI:15379"/>
        <dbReference type="ChEBI" id="CHEBI:57783"/>
        <dbReference type="ChEBI" id="CHEBI:57959"/>
        <dbReference type="ChEBI" id="CHEBI:58125"/>
        <dbReference type="ChEBI" id="CHEBI:58349"/>
        <dbReference type="EC" id="1.14.13.9"/>
    </reaction>
</comment>
<comment type="similarity">
    <text evidence="11">Belongs to the aromatic-ring hydroxylase family. KMO subfamily.</text>
</comment>
<dbReference type="GO" id="GO:0005741">
    <property type="term" value="C:mitochondrial outer membrane"/>
    <property type="evidence" value="ECO:0007669"/>
    <property type="project" value="UniProtKB-SubCell"/>
</dbReference>
<evidence type="ECO:0000256" key="8">
    <source>
        <dbReference type="ARBA" id="ARBA00023033"/>
    </source>
</evidence>
<organism evidence="14">
    <name type="scientific">Bionectria ochroleuca</name>
    <name type="common">Gliocladium roseum</name>
    <dbReference type="NCBI Taxonomy" id="29856"/>
    <lineage>
        <taxon>Eukaryota</taxon>
        <taxon>Fungi</taxon>
        <taxon>Dikarya</taxon>
        <taxon>Ascomycota</taxon>
        <taxon>Pezizomycotina</taxon>
        <taxon>Sordariomycetes</taxon>
        <taxon>Hypocreomycetidae</taxon>
        <taxon>Hypocreales</taxon>
        <taxon>Bionectriaceae</taxon>
        <taxon>Clonostachys</taxon>
    </lineage>
</organism>
<keyword evidence="5 11" id="KW-0274">FAD</keyword>
<keyword evidence="3 11" id="KW-0662">Pyridine nucleotide biosynthesis</keyword>
<gene>
    <name evidence="11" type="primary">BNA4</name>
    <name evidence="14" type="ORF">BN869_000006061_1</name>
</gene>
<evidence type="ECO:0000256" key="12">
    <source>
        <dbReference type="SAM" id="Phobius"/>
    </source>
</evidence>
<keyword evidence="6 11" id="KW-0521">NADP</keyword>
<evidence type="ECO:0000259" key="13">
    <source>
        <dbReference type="Pfam" id="PF01494"/>
    </source>
</evidence>
<proteinExistence type="inferred from homology"/>
<dbReference type="Pfam" id="PF01494">
    <property type="entry name" value="FAD_binding_3"/>
    <property type="match status" value="1"/>
</dbReference>
<dbReference type="GO" id="GO:0070189">
    <property type="term" value="P:kynurenine metabolic process"/>
    <property type="evidence" value="ECO:0007669"/>
    <property type="project" value="TreeGrafter"/>
</dbReference>
<reference evidence="14" key="1">
    <citation type="submission" date="2015-01" db="EMBL/GenBank/DDBJ databases">
        <authorList>
            <person name="Durling Mikael"/>
        </authorList>
    </citation>
    <scope>NUCLEOTIDE SEQUENCE</scope>
</reference>
<comment type="cofactor">
    <cofactor evidence="1 11">
        <name>FAD</name>
        <dbReference type="ChEBI" id="CHEBI:57692"/>
    </cofactor>
</comment>
<evidence type="ECO:0000256" key="5">
    <source>
        <dbReference type="ARBA" id="ARBA00022827"/>
    </source>
</evidence>
<dbReference type="EMBL" id="CDPU01000016">
    <property type="protein sequence ID" value="CEO50004.1"/>
    <property type="molecule type" value="Genomic_DNA"/>
</dbReference>
<name>A0A0B7JYD5_BIOOC</name>
<evidence type="ECO:0000256" key="10">
    <source>
        <dbReference type="ARBA" id="ARBA00047818"/>
    </source>
</evidence>
<dbReference type="GO" id="GO:0004502">
    <property type="term" value="F:kynurenine 3-monooxygenase activity"/>
    <property type="evidence" value="ECO:0007669"/>
    <property type="project" value="UniProtKB-UniRule"/>
</dbReference>
<feature type="domain" description="FAD-binding" evidence="13">
    <location>
        <begin position="7"/>
        <end position="357"/>
    </location>
</feature>
<evidence type="ECO:0000256" key="7">
    <source>
        <dbReference type="ARBA" id="ARBA00023002"/>
    </source>
</evidence>
<feature type="transmembrane region" description="Helical" evidence="12">
    <location>
        <begin position="464"/>
        <end position="486"/>
    </location>
</feature>
<keyword evidence="12" id="KW-0812">Transmembrane</keyword>
<evidence type="ECO:0000256" key="9">
    <source>
        <dbReference type="ARBA" id="ARBA00023128"/>
    </source>
</evidence>
<dbReference type="InterPro" id="IPR002938">
    <property type="entry name" value="FAD-bd"/>
</dbReference>
<evidence type="ECO:0000256" key="4">
    <source>
        <dbReference type="ARBA" id="ARBA00022787"/>
    </source>
</evidence>